<dbReference type="EMBL" id="BAABHK010000001">
    <property type="protein sequence ID" value="GAA4620567.1"/>
    <property type="molecule type" value="Genomic_DNA"/>
</dbReference>
<sequence>MVSGLRSGDPGAIGAVYDAYADRLYDYCWFQLRNREAARLALRDALLGAQAHIGELRAPERFGPWLYALARIECRRRRPPGALHPDIAVARHDQDDVDLRVIAWQALTGLPALSQELLDLRHRHALEPGDIAGVVGLPTREVADLLGQASALLEASVIAEILAHESPFECEGRAAILRHRRGELGDDLREALVCHGMECDVCAAHLPRTISTAKVCALLPHATPPDALRQEVTGCFTDPRLAGYRLFAAARLRGFGARGFPRQTGAGSLRTPARDPRWPRGLIAVTGAVFTTVAAVTVSQWLGQDTHRTHAAGGGVPAPRARVPSPGPVEPPAVGRPVSATFPLGPRATAGPPSPLNVGRPKVLEPAPGDGRLDVTPGRLTLGPGGSGTLTLRAVGGPVRWQASVTGAAVVSPAGGMLAPGETATVSVRAPDDGPGDAVIVIWPSGARVAVAWGGPTSPPSRPPETSPPPTTTPPASPPPSTPAPPPTTPPPPTTQPPPSGEPPAPSSGARPTSHSAQPERRPAPERHSGPVPSEQQPVPEQRSTPERHSGPAPSEQRSVPERRSDPAPRPGPSTEAAPHDRSAGPPRAEAT</sequence>
<dbReference type="InterPro" id="IPR013325">
    <property type="entry name" value="RNA_pol_sigma_r2"/>
</dbReference>
<evidence type="ECO:0000256" key="5">
    <source>
        <dbReference type="SAM" id="MobiDB-lite"/>
    </source>
</evidence>
<gene>
    <name evidence="6" type="ORF">GCM10023196_005060</name>
</gene>
<keyword evidence="2" id="KW-0731">Sigma factor</keyword>
<dbReference type="Proteomes" id="UP001501442">
    <property type="component" value="Unassembled WGS sequence"/>
</dbReference>
<protein>
    <recommendedName>
        <fullName evidence="8">RNA polymerase sigma-70 region 2 domain-containing protein</fullName>
    </recommendedName>
</protein>
<accession>A0ABP8U3X7</accession>
<evidence type="ECO:0000256" key="4">
    <source>
        <dbReference type="ARBA" id="ARBA00023163"/>
    </source>
</evidence>
<name>A0ABP8U3X7_9ACTN</name>
<evidence type="ECO:0000256" key="3">
    <source>
        <dbReference type="ARBA" id="ARBA00023125"/>
    </source>
</evidence>
<keyword evidence="3" id="KW-0238">DNA-binding</keyword>
<feature type="compositionally biased region" description="Pro residues" evidence="5">
    <location>
        <begin position="457"/>
        <end position="506"/>
    </location>
</feature>
<dbReference type="InterPro" id="IPR039425">
    <property type="entry name" value="RNA_pol_sigma-70-like"/>
</dbReference>
<dbReference type="PANTHER" id="PTHR43133">
    <property type="entry name" value="RNA POLYMERASE ECF-TYPE SIGMA FACTO"/>
    <property type="match status" value="1"/>
</dbReference>
<evidence type="ECO:0000313" key="7">
    <source>
        <dbReference type="Proteomes" id="UP001501442"/>
    </source>
</evidence>
<dbReference type="SUPFAM" id="SSF88946">
    <property type="entry name" value="Sigma2 domain of RNA polymerase sigma factors"/>
    <property type="match status" value="1"/>
</dbReference>
<reference evidence="7" key="1">
    <citation type="journal article" date="2019" name="Int. J. Syst. Evol. Microbiol.">
        <title>The Global Catalogue of Microorganisms (GCM) 10K type strain sequencing project: providing services to taxonomists for standard genome sequencing and annotation.</title>
        <authorList>
            <consortium name="The Broad Institute Genomics Platform"/>
            <consortium name="The Broad Institute Genome Sequencing Center for Infectious Disease"/>
            <person name="Wu L."/>
            <person name="Ma J."/>
        </authorList>
    </citation>
    <scope>NUCLEOTIDE SEQUENCE [LARGE SCALE GENOMIC DNA]</scope>
    <source>
        <strain evidence="7">JCM 17939</strain>
    </source>
</reference>
<evidence type="ECO:0000313" key="6">
    <source>
        <dbReference type="EMBL" id="GAA4620567.1"/>
    </source>
</evidence>
<evidence type="ECO:0008006" key="8">
    <source>
        <dbReference type="Google" id="ProtNLM"/>
    </source>
</evidence>
<proteinExistence type="predicted"/>
<evidence type="ECO:0000256" key="1">
    <source>
        <dbReference type="ARBA" id="ARBA00023015"/>
    </source>
</evidence>
<feature type="region of interest" description="Disordered" evidence="5">
    <location>
        <begin position="307"/>
        <end position="329"/>
    </location>
</feature>
<evidence type="ECO:0000256" key="2">
    <source>
        <dbReference type="ARBA" id="ARBA00023082"/>
    </source>
</evidence>
<comment type="caution">
    <text evidence="6">The sequence shown here is derived from an EMBL/GenBank/DDBJ whole genome shotgun (WGS) entry which is preliminary data.</text>
</comment>
<dbReference type="PANTHER" id="PTHR43133:SF8">
    <property type="entry name" value="RNA POLYMERASE SIGMA FACTOR HI_1459-RELATED"/>
    <property type="match status" value="1"/>
</dbReference>
<feature type="compositionally biased region" description="Basic and acidic residues" evidence="5">
    <location>
        <begin position="518"/>
        <end position="529"/>
    </location>
</feature>
<keyword evidence="4" id="KW-0804">Transcription</keyword>
<organism evidence="6 7">
    <name type="scientific">Actinoallomurus vinaceus</name>
    <dbReference type="NCBI Taxonomy" id="1080074"/>
    <lineage>
        <taxon>Bacteria</taxon>
        <taxon>Bacillati</taxon>
        <taxon>Actinomycetota</taxon>
        <taxon>Actinomycetes</taxon>
        <taxon>Streptosporangiales</taxon>
        <taxon>Thermomonosporaceae</taxon>
        <taxon>Actinoallomurus</taxon>
    </lineage>
</organism>
<keyword evidence="1" id="KW-0805">Transcription regulation</keyword>
<keyword evidence="7" id="KW-1185">Reference proteome</keyword>
<dbReference type="Gene3D" id="1.10.1740.10">
    <property type="match status" value="1"/>
</dbReference>
<feature type="region of interest" description="Disordered" evidence="5">
    <location>
        <begin position="452"/>
        <end position="592"/>
    </location>
</feature>
<feature type="compositionally biased region" description="Low complexity" evidence="5">
    <location>
        <begin position="531"/>
        <end position="542"/>
    </location>
</feature>